<evidence type="ECO:0000313" key="1">
    <source>
        <dbReference type="EMBL" id="GBP88126.1"/>
    </source>
</evidence>
<reference evidence="1 2" key="1">
    <citation type="journal article" date="2019" name="Commun. Biol.">
        <title>The bagworm genome reveals a unique fibroin gene that provides high tensile strength.</title>
        <authorList>
            <person name="Kono N."/>
            <person name="Nakamura H."/>
            <person name="Ohtoshi R."/>
            <person name="Tomita M."/>
            <person name="Numata K."/>
            <person name="Arakawa K."/>
        </authorList>
    </citation>
    <scope>NUCLEOTIDE SEQUENCE [LARGE SCALE GENOMIC DNA]</scope>
</reference>
<name>A0A4C1ZI25_EUMVA</name>
<organism evidence="1 2">
    <name type="scientific">Eumeta variegata</name>
    <name type="common">Bagworm moth</name>
    <name type="synonym">Eumeta japonica</name>
    <dbReference type="NCBI Taxonomy" id="151549"/>
    <lineage>
        <taxon>Eukaryota</taxon>
        <taxon>Metazoa</taxon>
        <taxon>Ecdysozoa</taxon>
        <taxon>Arthropoda</taxon>
        <taxon>Hexapoda</taxon>
        <taxon>Insecta</taxon>
        <taxon>Pterygota</taxon>
        <taxon>Neoptera</taxon>
        <taxon>Endopterygota</taxon>
        <taxon>Lepidoptera</taxon>
        <taxon>Glossata</taxon>
        <taxon>Ditrysia</taxon>
        <taxon>Tineoidea</taxon>
        <taxon>Psychidae</taxon>
        <taxon>Oiketicinae</taxon>
        <taxon>Eumeta</taxon>
    </lineage>
</organism>
<protein>
    <submittedName>
        <fullName evidence="1">Uncharacterized protein</fullName>
    </submittedName>
</protein>
<proteinExistence type="predicted"/>
<dbReference type="Proteomes" id="UP000299102">
    <property type="component" value="Unassembled WGS sequence"/>
</dbReference>
<dbReference type="AlphaFoldDB" id="A0A4C1ZI25"/>
<keyword evidence="2" id="KW-1185">Reference proteome</keyword>
<accession>A0A4C1ZI25</accession>
<sequence length="106" mass="11688">MKAGRFAVWERLNETVIQFCRARPAEPRYVFAQIYFPFGKSPMKFPLSDDGAPAGFSAGDRLRRPGGLGPAGGAGLKYRTSANGTRMLRAPYKLACMSLFESCDDF</sequence>
<gene>
    <name evidence="1" type="ORF">EVAR_63934_1</name>
</gene>
<comment type="caution">
    <text evidence="1">The sequence shown here is derived from an EMBL/GenBank/DDBJ whole genome shotgun (WGS) entry which is preliminary data.</text>
</comment>
<evidence type="ECO:0000313" key="2">
    <source>
        <dbReference type="Proteomes" id="UP000299102"/>
    </source>
</evidence>
<dbReference type="EMBL" id="BGZK01001907">
    <property type="protein sequence ID" value="GBP88126.1"/>
    <property type="molecule type" value="Genomic_DNA"/>
</dbReference>